<dbReference type="InterPro" id="IPR003593">
    <property type="entry name" value="AAA+_ATPase"/>
</dbReference>
<comment type="subcellular location">
    <subcellularLocation>
        <location evidence="1">Membrane</location>
        <topology evidence="1">Multi-pass membrane protein</topology>
    </subcellularLocation>
</comment>
<gene>
    <name evidence="15" type="ORF">KC19_1G231200</name>
</gene>
<dbReference type="Gene3D" id="1.10.8.60">
    <property type="match status" value="1"/>
</dbReference>
<evidence type="ECO:0000256" key="11">
    <source>
        <dbReference type="ARBA" id="ARBA00023136"/>
    </source>
</evidence>
<dbReference type="PANTHER" id="PTHR23076:SF110">
    <property type="entry name" value="INACTIVE ATP-DEPENDENT ZINC METALLOPROTEASE FTSHI 3, CHLOROPLASTIC-RELATED"/>
    <property type="match status" value="1"/>
</dbReference>
<feature type="compositionally biased region" description="Polar residues" evidence="13">
    <location>
        <begin position="240"/>
        <end position="259"/>
    </location>
</feature>
<dbReference type="GO" id="GO:0005524">
    <property type="term" value="F:ATP binding"/>
    <property type="evidence" value="ECO:0007669"/>
    <property type="project" value="UniProtKB-KW"/>
</dbReference>
<keyword evidence="7" id="KW-0378">Hydrolase</keyword>
<evidence type="ECO:0000259" key="14">
    <source>
        <dbReference type="SMART" id="SM00382"/>
    </source>
</evidence>
<evidence type="ECO:0000256" key="9">
    <source>
        <dbReference type="ARBA" id="ARBA00022946"/>
    </source>
</evidence>
<comment type="similarity">
    <text evidence="2">In the C-terminal section; belongs to the peptidase M41 family.</text>
</comment>
<evidence type="ECO:0000256" key="12">
    <source>
        <dbReference type="RuleBase" id="RU003651"/>
    </source>
</evidence>
<comment type="similarity">
    <text evidence="12">Belongs to the AAA ATPase family.</text>
</comment>
<reference evidence="15" key="1">
    <citation type="submission" date="2020-06" db="EMBL/GenBank/DDBJ databases">
        <title>WGS assembly of Ceratodon purpureus strain R40.</title>
        <authorList>
            <person name="Carey S.B."/>
            <person name="Jenkins J."/>
            <person name="Shu S."/>
            <person name="Lovell J.T."/>
            <person name="Sreedasyam A."/>
            <person name="Maumus F."/>
            <person name="Tiley G.P."/>
            <person name="Fernandez-Pozo N."/>
            <person name="Barry K."/>
            <person name="Chen C."/>
            <person name="Wang M."/>
            <person name="Lipzen A."/>
            <person name="Daum C."/>
            <person name="Saski C.A."/>
            <person name="Payton A.C."/>
            <person name="Mcbreen J.C."/>
            <person name="Conrad R.E."/>
            <person name="Kollar L.M."/>
            <person name="Olsson S."/>
            <person name="Huttunen S."/>
            <person name="Landis J.B."/>
            <person name="Wickett N.J."/>
            <person name="Johnson M.G."/>
            <person name="Rensing S.A."/>
            <person name="Grimwood J."/>
            <person name="Schmutz J."/>
            <person name="Mcdaniel S.F."/>
        </authorList>
    </citation>
    <scope>NUCLEOTIDE SEQUENCE</scope>
    <source>
        <strain evidence="15">R40</strain>
    </source>
</reference>
<evidence type="ECO:0000256" key="7">
    <source>
        <dbReference type="ARBA" id="ARBA00022801"/>
    </source>
</evidence>
<dbReference type="AlphaFoldDB" id="A0A8T0J9K0"/>
<dbReference type="InterPro" id="IPR041569">
    <property type="entry name" value="AAA_lid_3"/>
</dbReference>
<evidence type="ECO:0000256" key="1">
    <source>
        <dbReference type="ARBA" id="ARBA00004141"/>
    </source>
</evidence>
<organism evidence="15 16">
    <name type="scientific">Ceratodon purpureus</name>
    <name type="common">Fire moss</name>
    <name type="synonym">Dicranum purpureum</name>
    <dbReference type="NCBI Taxonomy" id="3225"/>
    <lineage>
        <taxon>Eukaryota</taxon>
        <taxon>Viridiplantae</taxon>
        <taxon>Streptophyta</taxon>
        <taxon>Embryophyta</taxon>
        <taxon>Bryophyta</taxon>
        <taxon>Bryophytina</taxon>
        <taxon>Bryopsida</taxon>
        <taxon>Dicranidae</taxon>
        <taxon>Pseudoditrichales</taxon>
        <taxon>Ditrichaceae</taxon>
        <taxon>Ceratodon</taxon>
    </lineage>
</organism>
<keyword evidence="4" id="KW-0645">Protease</keyword>
<keyword evidence="10" id="KW-1133">Transmembrane helix</keyword>
<evidence type="ECO:0000256" key="8">
    <source>
        <dbReference type="ARBA" id="ARBA00022840"/>
    </source>
</evidence>
<dbReference type="Pfam" id="PF17862">
    <property type="entry name" value="AAA_lid_3"/>
    <property type="match status" value="1"/>
</dbReference>
<feature type="region of interest" description="Disordered" evidence="13">
    <location>
        <begin position="240"/>
        <end position="263"/>
    </location>
</feature>
<evidence type="ECO:0000256" key="5">
    <source>
        <dbReference type="ARBA" id="ARBA00022692"/>
    </source>
</evidence>
<keyword evidence="9" id="KW-0809">Transit peptide</keyword>
<dbReference type="FunFam" id="1.10.8.60:FF:000001">
    <property type="entry name" value="ATP-dependent zinc metalloprotease FtsH"/>
    <property type="match status" value="1"/>
</dbReference>
<proteinExistence type="inferred from homology"/>
<dbReference type="GO" id="GO:0004176">
    <property type="term" value="F:ATP-dependent peptidase activity"/>
    <property type="evidence" value="ECO:0007669"/>
    <property type="project" value="TreeGrafter"/>
</dbReference>
<evidence type="ECO:0000256" key="10">
    <source>
        <dbReference type="ARBA" id="ARBA00022989"/>
    </source>
</evidence>
<evidence type="ECO:0000256" key="6">
    <source>
        <dbReference type="ARBA" id="ARBA00022741"/>
    </source>
</evidence>
<feature type="compositionally biased region" description="Basic residues" evidence="13">
    <location>
        <begin position="99"/>
        <end position="109"/>
    </location>
</feature>
<comment type="caution">
    <text evidence="15">The sequence shown here is derived from an EMBL/GenBank/DDBJ whole genome shotgun (WGS) entry which is preliminary data.</text>
</comment>
<comment type="similarity">
    <text evidence="3">In the N-terminal section; belongs to the AAA ATPase family.</text>
</comment>
<dbReference type="Proteomes" id="UP000822688">
    <property type="component" value="Chromosome 1"/>
</dbReference>
<dbReference type="Pfam" id="PF00004">
    <property type="entry name" value="AAA"/>
    <property type="match status" value="1"/>
</dbReference>
<evidence type="ECO:0000313" key="16">
    <source>
        <dbReference type="Proteomes" id="UP000822688"/>
    </source>
</evidence>
<feature type="region of interest" description="Disordered" evidence="13">
    <location>
        <begin position="92"/>
        <end position="127"/>
    </location>
</feature>
<sequence length="643" mass="69999">MAMAMVCSRMLHRVLMPAPPEGGNVRRFSSGSSFSGSSSGGSIKLWAKPPRFRPGRRIVAAGAAFKNSSNQIGISSVNESFRSTLQHRSFTSPAQVQQCRKRSSGRIHSSKQVLAEKDRPGKPTKPRRKLRLRGRFRLLLRYVRRGLLPPKGFSWKPVFLAALVTCTCTLAAVILRVTAGPTPQNIQYSDLIDHIHARTVTSALFEEGSQRLLFNVQPVVSEPEPSPVVVELPGVTTVESRSSEQVGGAEASSSGNSVSEKARVSKVQPKGEWQYVTRRVRNDEAYLLGLMRDKGVRYSSAPQSVSASLRSLLFTVISLWIPLSPLLWLLHRQISGNNSSTQRRRSKSRLVNFTDVAGIDTAKAELAEIVACLRGTSNYSSLGAKLPKGVLLVGPPGTGKTLLARAVAGEAGVPFFAASASEFVEMFVGRGAARIRELFAEAKKNTPSIVFIDELDAVGGKRGRSFNDERDQTLNQLLTEMDGFDSETGVMVIAATNRPEVLDPALTRPGRISRRVNVEAPDFAGRQQVLAVHMRSTPVEGDAATLRAVVASLTPGFVGADLANVVNEAALLAARQGRSAVTLDDFKEAVDRAKYGVGENRNVTKTVEKQLNQWFNWASKSQRKQLRGNSEPPEGYRTVPYNG</sequence>
<keyword evidence="16" id="KW-1185">Reference proteome</keyword>
<dbReference type="CDD" id="cd19501">
    <property type="entry name" value="RecA-like_FtsH"/>
    <property type="match status" value="1"/>
</dbReference>
<feature type="domain" description="AAA+ ATPase" evidence="14">
    <location>
        <begin position="386"/>
        <end position="522"/>
    </location>
</feature>
<keyword evidence="6 12" id="KW-0547">Nucleotide-binding</keyword>
<keyword evidence="11" id="KW-0472">Membrane</keyword>
<accession>A0A8T0J9K0</accession>
<evidence type="ECO:0000313" key="15">
    <source>
        <dbReference type="EMBL" id="KAG0592175.1"/>
    </source>
</evidence>
<dbReference type="InterPro" id="IPR027417">
    <property type="entry name" value="P-loop_NTPase"/>
</dbReference>
<evidence type="ECO:0000256" key="4">
    <source>
        <dbReference type="ARBA" id="ARBA00022670"/>
    </source>
</evidence>
<dbReference type="InterPro" id="IPR003960">
    <property type="entry name" value="ATPase_AAA_CS"/>
</dbReference>
<dbReference type="InterPro" id="IPR003959">
    <property type="entry name" value="ATPase_AAA_core"/>
</dbReference>
<dbReference type="FunFam" id="3.40.50.300:FF:000277">
    <property type="entry name" value="ATP-dependent zinc metalloprotease FtsH"/>
    <property type="match status" value="1"/>
</dbReference>
<keyword evidence="5" id="KW-0812">Transmembrane</keyword>
<evidence type="ECO:0000256" key="13">
    <source>
        <dbReference type="SAM" id="MobiDB-lite"/>
    </source>
</evidence>
<evidence type="ECO:0000256" key="2">
    <source>
        <dbReference type="ARBA" id="ARBA00010044"/>
    </source>
</evidence>
<dbReference type="EMBL" id="CM026421">
    <property type="protein sequence ID" value="KAG0592175.1"/>
    <property type="molecule type" value="Genomic_DNA"/>
</dbReference>
<name>A0A8T0J9K0_CERPU</name>
<dbReference type="SUPFAM" id="SSF52540">
    <property type="entry name" value="P-loop containing nucleoside triphosphate hydrolases"/>
    <property type="match status" value="1"/>
</dbReference>
<dbReference type="SMART" id="SM00382">
    <property type="entry name" value="AAA"/>
    <property type="match status" value="1"/>
</dbReference>
<dbReference type="GO" id="GO:0009535">
    <property type="term" value="C:chloroplast thylakoid membrane"/>
    <property type="evidence" value="ECO:0007669"/>
    <property type="project" value="TreeGrafter"/>
</dbReference>
<dbReference type="GO" id="GO:0016887">
    <property type="term" value="F:ATP hydrolysis activity"/>
    <property type="evidence" value="ECO:0007669"/>
    <property type="project" value="InterPro"/>
</dbReference>
<protein>
    <recommendedName>
        <fullName evidence="14">AAA+ ATPase domain-containing protein</fullName>
    </recommendedName>
</protein>
<feature type="region of interest" description="Disordered" evidence="13">
    <location>
        <begin position="622"/>
        <end position="643"/>
    </location>
</feature>
<dbReference type="Gene3D" id="3.40.50.300">
    <property type="entry name" value="P-loop containing nucleotide triphosphate hydrolases"/>
    <property type="match status" value="1"/>
</dbReference>
<evidence type="ECO:0000256" key="3">
    <source>
        <dbReference type="ARBA" id="ARBA00010550"/>
    </source>
</evidence>
<dbReference type="GO" id="GO:0006508">
    <property type="term" value="P:proteolysis"/>
    <property type="evidence" value="ECO:0007669"/>
    <property type="project" value="UniProtKB-KW"/>
</dbReference>
<keyword evidence="8 12" id="KW-0067">ATP-binding</keyword>
<dbReference type="PROSITE" id="PS00674">
    <property type="entry name" value="AAA"/>
    <property type="match status" value="1"/>
</dbReference>
<dbReference type="OrthoDB" id="1413014at2759"/>
<dbReference type="PANTHER" id="PTHR23076">
    <property type="entry name" value="METALLOPROTEASE M41 FTSH"/>
    <property type="match status" value="1"/>
</dbReference>